<name>A0A0X8JCG3_ACTRD</name>
<dbReference type="Pfam" id="PF03807">
    <property type="entry name" value="F420_oxidored"/>
    <property type="match status" value="1"/>
</dbReference>
<proteinExistence type="predicted"/>
<dbReference type="Proteomes" id="UP000065220">
    <property type="component" value="Chromosome"/>
</dbReference>
<accession>A0A0X8JCG3</accession>
<dbReference type="KEGG" id="ard:AXF14_00205"/>
<dbReference type="SUPFAM" id="SSF51735">
    <property type="entry name" value="NAD(P)-binding Rossmann-fold domains"/>
    <property type="match status" value="1"/>
</dbReference>
<evidence type="ECO:0000313" key="3">
    <source>
        <dbReference type="Proteomes" id="UP000065220"/>
    </source>
</evidence>
<gene>
    <name evidence="2" type="ORF">AXF14_00205</name>
</gene>
<evidence type="ECO:0000313" key="2">
    <source>
        <dbReference type="EMBL" id="AMD86325.1"/>
    </source>
</evidence>
<dbReference type="STRING" id="111015.AXF14_00205"/>
<dbReference type="AlphaFoldDB" id="A0A0X8JCG3"/>
<dbReference type="EMBL" id="CP014228">
    <property type="protein sequence ID" value="AMD86325.1"/>
    <property type="molecule type" value="Genomic_DNA"/>
</dbReference>
<dbReference type="Gene3D" id="3.40.50.720">
    <property type="entry name" value="NAD(P)-binding Rossmann-like Domain"/>
    <property type="match status" value="1"/>
</dbReference>
<dbReference type="InterPro" id="IPR036291">
    <property type="entry name" value="NAD(P)-bd_dom_sf"/>
</dbReference>
<evidence type="ECO:0000259" key="1">
    <source>
        <dbReference type="Pfam" id="PF03807"/>
    </source>
</evidence>
<protein>
    <recommendedName>
        <fullName evidence="1">Pyrroline-5-carboxylate reductase catalytic N-terminal domain-containing protein</fullName>
    </recommendedName>
</protein>
<dbReference type="InterPro" id="IPR028939">
    <property type="entry name" value="P5C_Rdtase_cat_N"/>
</dbReference>
<organism evidence="2 3">
    <name type="scientific">Actinomyces radicidentis</name>
    <dbReference type="NCBI Taxonomy" id="111015"/>
    <lineage>
        <taxon>Bacteria</taxon>
        <taxon>Bacillati</taxon>
        <taxon>Actinomycetota</taxon>
        <taxon>Actinomycetes</taxon>
        <taxon>Actinomycetales</taxon>
        <taxon>Actinomycetaceae</taxon>
        <taxon>Actinomyces</taxon>
    </lineage>
</organism>
<sequence length="204" mass="20804">MGIIGAGKLGTAIGRLAATAGLSTLITSRPSPMLPVIVGSVLPEAELVDWDRLAELEERADAVVLAVPATGVADLDLSHARGTVIDATNPWEATGTADAGAGVPDTTPALDPAHDLDLHVARALNHVSYEELLGSARTPEQGGARRALAVVSDDPVALATASELVDRLGFDAVAVPEEKAGPFRPDGRLFGAWLDAGQLAAAVA</sequence>
<feature type="domain" description="Pyrroline-5-carboxylate reductase catalytic N-terminal" evidence="1">
    <location>
        <begin position="2"/>
        <end position="90"/>
    </location>
</feature>
<keyword evidence="3" id="KW-1185">Reference proteome</keyword>
<reference evidence="3" key="1">
    <citation type="submission" date="2016-02" db="EMBL/GenBank/DDBJ databases">
        <authorList>
            <person name="Holder M.E."/>
            <person name="Ajami N.J."/>
            <person name="Petrosino J.F."/>
        </authorList>
    </citation>
    <scope>NUCLEOTIDE SEQUENCE [LARGE SCALE GENOMIC DNA]</scope>
    <source>
        <strain evidence="3">CCUG 36733</strain>
    </source>
</reference>